<dbReference type="Gramene" id="PGSC0003DMT400056664">
    <property type="protein sequence ID" value="PGSC0003DMT400056664"/>
    <property type="gene ID" value="PGSC0003DMG400022036"/>
</dbReference>
<dbReference type="EnsemblPlants" id="PGSC0003DMT400056664">
    <property type="protein sequence ID" value="PGSC0003DMT400056664"/>
    <property type="gene ID" value="PGSC0003DMG400022036"/>
</dbReference>
<protein>
    <submittedName>
        <fullName evidence="1">PPR1 protein</fullName>
    </submittedName>
</protein>
<evidence type="ECO:0000313" key="1">
    <source>
        <dbReference type="EnsemblPlants" id="PGSC0003DMT400056664"/>
    </source>
</evidence>
<name>M1BZR6_SOLTU</name>
<sequence>MGELNQIGFGWIELKWIGSQSLEPTLGKRHLGVFEVACHAAPTNYDISSITWADLR</sequence>
<dbReference type="HOGENOM" id="CLU_3018078_0_0_1"/>
<proteinExistence type="predicted"/>
<dbReference type="Proteomes" id="UP000011115">
    <property type="component" value="Unassembled WGS sequence"/>
</dbReference>
<dbReference type="AlphaFoldDB" id="M1BZR6"/>
<organism evidence="1 2">
    <name type="scientific">Solanum tuberosum</name>
    <name type="common">Potato</name>
    <dbReference type="NCBI Taxonomy" id="4113"/>
    <lineage>
        <taxon>Eukaryota</taxon>
        <taxon>Viridiplantae</taxon>
        <taxon>Streptophyta</taxon>
        <taxon>Embryophyta</taxon>
        <taxon>Tracheophyta</taxon>
        <taxon>Spermatophyta</taxon>
        <taxon>Magnoliopsida</taxon>
        <taxon>eudicotyledons</taxon>
        <taxon>Gunneridae</taxon>
        <taxon>Pentapetalae</taxon>
        <taxon>asterids</taxon>
        <taxon>lamiids</taxon>
        <taxon>Solanales</taxon>
        <taxon>Solanaceae</taxon>
        <taxon>Solanoideae</taxon>
        <taxon>Solaneae</taxon>
        <taxon>Solanum</taxon>
    </lineage>
</organism>
<evidence type="ECO:0000313" key="2">
    <source>
        <dbReference type="Proteomes" id="UP000011115"/>
    </source>
</evidence>
<accession>M1BZR6</accession>
<reference evidence="2" key="1">
    <citation type="journal article" date="2011" name="Nature">
        <title>Genome sequence and analysis of the tuber crop potato.</title>
        <authorList>
            <consortium name="The Potato Genome Sequencing Consortium"/>
        </authorList>
    </citation>
    <scope>NUCLEOTIDE SEQUENCE [LARGE SCALE GENOMIC DNA]</scope>
    <source>
        <strain evidence="2">cv. DM1-3 516 R44</strain>
    </source>
</reference>
<reference evidence="1" key="2">
    <citation type="submission" date="2015-06" db="UniProtKB">
        <authorList>
            <consortium name="EnsemblPlants"/>
        </authorList>
    </citation>
    <scope>IDENTIFICATION</scope>
    <source>
        <strain evidence="1">DM1-3 516 R44</strain>
    </source>
</reference>
<keyword evidence="2" id="KW-1185">Reference proteome</keyword>